<keyword evidence="2" id="KW-0732">Signal</keyword>
<gene>
    <name evidence="3" type="primary">Dana\GF13429</name>
    <name evidence="3" type="synonym">dana_GLEANR_13443</name>
    <name evidence="3" type="ORF">GF13429</name>
</gene>
<feature type="region of interest" description="Disordered" evidence="1">
    <location>
        <begin position="33"/>
        <end position="61"/>
    </location>
</feature>
<dbReference type="KEGG" id="dan:6496271"/>
<dbReference type="OMA" id="TVGARIC"/>
<dbReference type="EMBL" id="CH902619">
    <property type="protein sequence ID" value="EDV37406.1"/>
    <property type="molecule type" value="Genomic_DNA"/>
</dbReference>
<dbReference type="AlphaFoldDB" id="B3MD73"/>
<reference evidence="3 4" key="1">
    <citation type="journal article" date="2007" name="Nature">
        <title>Evolution of genes and genomes on the Drosophila phylogeny.</title>
        <authorList>
            <consortium name="Drosophila 12 Genomes Consortium"/>
            <person name="Clark A.G."/>
            <person name="Eisen M.B."/>
            <person name="Smith D.R."/>
            <person name="Bergman C.M."/>
            <person name="Oliver B."/>
            <person name="Markow T.A."/>
            <person name="Kaufman T.C."/>
            <person name="Kellis M."/>
            <person name="Gelbart W."/>
            <person name="Iyer V.N."/>
            <person name="Pollard D.A."/>
            <person name="Sackton T.B."/>
            <person name="Larracuente A.M."/>
            <person name="Singh N.D."/>
            <person name="Abad J.P."/>
            <person name="Abt D.N."/>
            <person name="Adryan B."/>
            <person name="Aguade M."/>
            <person name="Akashi H."/>
            <person name="Anderson W.W."/>
            <person name="Aquadro C.F."/>
            <person name="Ardell D.H."/>
            <person name="Arguello R."/>
            <person name="Artieri C.G."/>
            <person name="Barbash D.A."/>
            <person name="Barker D."/>
            <person name="Barsanti P."/>
            <person name="Batterham P."/>
            <person name="Batzoglou S."/>
            <person name="Begun D."/>
            <person name="Bhutkar A."/>
            <person name="Blanco E."/>
            <person name="Bosak S.A."/>
            <person name="Bradley R.K."/>
            <person name="Brand A.D."/>
            <person name="Brent M.R."/>
            <person name="Brooks A.N."/>
            <person name="Brown R.H."/>
            <person name="Butlin R.K."/>
            <person name="Caggese C."/>
            <person name="Calvi B.R."/>
            <person name="Bernardo de Carvalho A."/>
            <person name="Caspi A."/>
            <person name="Castrezana S."/>
            <person name="Celniker S.E."/>
            <person name="Chang J.L."/>
            <person name="Chapple C."/>
            <person name="Chatterji S."/>
            <person name="Chinwalla A."/>
            <person name="Civetta A."/>
            <person name="Clifton S.W."/>
            <person name="Comeron J.M."/>
            <person name="Costello J.C."/>
            <person name="Coyne J.A."/>
            <person name="Daub J."/>
            <person name="David R.G."/>
            <person name="Delcher A.L."/>
            <person name="Delehaunty K."/>
            <person name="Do C.B."/>
            <person name="Ebling H."/>
            <person name="Edwards K."/>
            <person name="Eickbush T."/>
            <person name="Evans J.D."/>
            <person name="Filipski A."/>
            <person name="Findeiss S."/>
            <person name="Freyhult E."/>
            <person name="Fulton L."/>
            <person name="Fulton R."/>
            <person name="Garcia A.C."/>
            <person name="Gardiner A."/>
            <person name="Garfield D.A."/>
            <person name="Garvin B.E."/>
            <person name="Gibson G."/>
            <person name="Gilbert D."/>
            <person name="Gnerre S."/>
            <person name="Godfrey J."/>
            <person name="Good R."/>
            <person name="Gotea V."/>
            <person name="Gravely B."/>
            <person name="Greenberg A.J."/>
            <person name="Griffiths-Jones S."/>
            <person name="Gross S."/>
            <person name="Guigo R."/>
            <person name="Gustafson E.A."/>
            <person name="Haerty W."/>
            <person name="Hahn M.W."/>
            <person name="Halligan D.L."/>
            <person name="Halpern A.L."/>
            <person name="Halter G.M."/>
            <person name="Han M.V."/>
            <person name="Heger A."/>
            <person name="Hillier L."/>
            <person name="Hinrichs A.S."/>
            <person name="Holmes I."/>
            <person name="Hoskins R.A."/>
            <person name="Hubisz M.J."/>
            <person name="Hultmark D."/>
            <person name="Huntley M.A."/>
            <person name="Jaffe D.B."/>
            <person name="Jagadeeshan S."/>
            <person name="Jeck W.R."/>
            <person name="Johnson J."/>
            <person name="Jones C.D."/>
            <person name="Jordan W.C."/>
            <person name="Karpen G.H."/>
            <person name="Kataoka E."/>
            <person name="Keightley P.D."/>
            <person name="Kheradpour P."/>
            <person name="Kirkness E.F."/>
            <person name="Koerich L.B."/>
            <person name="Kristiansen K."/>
            <person name="Kudrna D."/>
            <person name="Kulathinal R.J."/>
            <person name="Kumar S."/>
            <person name="Kwok R."/>
            <person name="Lander E."/>
            <person name="Langley C.H."/>
            <person name="Lapoint R."/>
            <person name="Lazzaro B.P."/>
            <person name="Lee S.J."/>
            <person name="Levesque L."/>
            <person name="Li R."/>
            <person name="Lin C.F."/>
            <person name="Lin M.F."/>
            <person name="Lindblad-Toh K."/>
            <person name="Llopart A."/>
            <person name="Long M."/>
            <person name="Low L."/>
            <person name="Lozovsky E."/>
            <person name="Lu J."/>
            <person name="Luo M."/>
            <person name="Machado C.A."/>
            <person name="Makalowski W."/>
            <person name="Marzo M."/>
            <person name="Matsuda M."/>
            <person name="Matzkin L."/>
            <person name="McAllister B."/>
            <person name="McBride C.S."/>
            <person name="McKernan B."/>
            <person name="McKernan K."/>
            <person name="Mendez-Lago M."/>
            <person name="Minx P."/>
            <person name="Mollenhauer M.U."/>
            <person name="Montooth K."/>
            <person name="Mount S.M."/>
            <person name="Mu X."/>
            <person name="Myers E."/>
            <person name="Negre B."/>
            <person name="Newfeld S."/>
            <person name="Nielsen R."/>
            <person name="Noor M.A."/>
            <person name="O'Grady P."/>
            <person name="Pachter L."/>
            <person name="Papaceit M."/>
            <person name="Parisi M.J."/>
            <person name="Parisi M."/>
            <person name="Parts L."/>
            <person name="Pedersen J.S."/>
            <person name="Pesole G."/>
            <person name="Phillippy A.M."/>
            <person name="Ponting C.P."/>
            <person name="Pop M."/>
            <person name="Porcelli D."/>
            <person name="Powell J.R."/>
            <person name="Prohaska S."/>
            <person name="Pruitt K."/>
            <person name="Puig M."/>
            <person name="Quesneville H."/>
            <person name="Ram K.R."/>
            <person name="Rand D."/>
            <person name="Rasmussen M.D."/>
            <person name="Reed L.K."/>
            <person name="Reenan R."/>
            <person name="Reily A."/>
            <person name="Remington K.A."/>
            <person name="Rieger T.T."/>
            <person name="Ritchie M.G."/>
            <person name="Robin C."/>
            <person name="Rogers Y.H."/>
            <person name="Rohde C."/>
            <person name="Rozas J."/>
            <person name="Rubenfield M.J."/>
            <person name="Ruiz A."/>
            <person name="Russo S."/>
            <person name="Salzberg S.L."/>
            <person name="Sanchez-Gracia A."/>
            <person name="Saranga D.J."/>
            <person name="Sato H."/>
            <person name="Schaeffer S.W."/>
            <person name="Schatz M.C."/>
            <person name="Schlenke T."/>
            <person name="Schwartz R."/>
            <person name="Segarra C."/>
            <person name="Singh R.S."/>
            <person name="Sirot L."/>
            <person name="Sirota M."/>
            <person name="Sisneros N.B."/>
            <person name="Smith C.D."/>
            <person name="Smith T.F."/>
            <person name="Spieth J."/>
            <person name="Stage D.E."/>
            <person name="Stark A."/>
            <person name="Stephan W."/>
            <person name="Strausberg R.L."/>
            <person name="Strempel S."/>
            <person name="Sturgill D."/>
            <person name="Sutton G."/>
            <person name="Sutton G.G."/>
            <person name="Tao W."/>
            <person name="Teichmann S."/>
            <person name="Tobari Y.N."/>
            <person name="Tomimura Y."/>
            <person name="Tsolas J.M."/>
            <person name="Valente V.L."/>
            <person name="Venter E."/>
            <person name="Venter J.C."/>
            <person name="Vicario S."/>
            <person name="Vieira F.G."/>
            <person name="Vilella A.J."/>
            <person name="Villasante A."/>
            <person name="Walenz B."/>
            <person name="Wang J."/>
            <person name="Wasserman M."/>
            <person name="Watts T."/>
            <person name="Wilson D."/>
            <person name="Wilson R.K."/>
            <person name="Wing R.A."/>
            <person name="Wolfner M.F."/>
            <person name="Wong A."/>
            <person name="Wong G.K."/>
            <person name="Wu C.I."/>
            <person name="Wu G."/>
            <person name="Yamamoto D."/>
            <person name="Yang H.P."/>
            <person name="Yang S.P."/>
            <person name="Yorke J.A."/>
            <person name="Yoshida K."/>
            <person name="Zdobnov E."/>
            <person name="Zhang P."/>
            <person name="Zhang Y."/>
            <person name="Zimin A.V."/>
            <person name="Baldwin J."/>
            <person name="Abdouelleil A."/>
            <person name="Abdulkadir J."/>
            <person name="Abebe A."/>
            <person name="Abera B."/>
            <person name="Abreu J."/>
            <person name="Acer S.C."/>
            <person name="Aftuck L."/>
            <person name="Alexander A."/>
            <person name="An P."/>
            <person name="Anderson E."/>
            <person name="Anderson S."/>
            <person name="Arachi H."/>
            <person name="Azer M."/>
            <person name="Bachantsang P."/>
            <person name="Barry A."/>
            <person name="Bayul T."/>
            <person name="Berlin A."/>
            <person name="Bessette D."/>
            <person name="Bloom T."/>
            <person name="Blye J."/>
            <person name="Boguslavskiy L."/>
            <person name="Bonnet C."/>
            <person name="Boukhgalter B."/>
            <person name="Bourzgui I."/>
            <person name="Brown A."/>
            <person name="Cahill P."/>
            <person name="Channer S."/>
            <person name="Cheshatsang Y."/>
            <person name="Chuda L."/>
            <person name="Citroen M."/>
            <person name="Collymore A."/>
            <person name="Cooke P."/>
            <person name="Costello M."/>
            <person name="D'Aco K."/>
            <person name="Daza R."/>
            <person name="De Haan G."/>
            <person name="DeGray S."/>
            <person name="DeMaso C."/>
            <person name="Dhargay N."/>
            <person name="Dooley K."/>
            <person name="Dooley E."/>
            <person name="Doricent M."/>
            <person name="Dorje P."/>
            <person name="Dorjee K."/>
            <person name="Dupes A."/>
            <person name="Elong R."/>
            <person name="Falk J."/>
            <person name="Farina A."/>
            <person name="Faro S."/>
            <person name="Ferguson D."/>
            <person name="Fisher S."/>
            <person name="Foley C.D."/>
            <person name="Franke A."/>
            <person name="Friedrich D."/>
            <person name="Gadbois L."/>
            <person name="Gearin G."/>
            <person name="Gearin C.R."/>
            <person name="Giannoukos G."/>
            <person name="Goode T."/>
            <person name="Graham J."/>
            <person name="Grandbois E."/>
            <person name="Grewal S."/>
            <person name="Gyaltsen K."/>
            <person name="Hafez N."/>
            <person name="Hagos B."/>
            <person name="Hall J."/>
            <person name="Henson C."/>
            <person name="Hollinger A."/>
            <person name="Honan T."/>
            <person name="Huard M.D."/>
            <person name="Hughes L."/>
            <person name="Hurhula B."/>
            <person name="Husby M.E."/>
            <person name="Kamat A."/>
            <person name="Kanga B."/>
            <person name="Kashin S."/>
            <person name="Khazanovich D."/>
            <person name="Kisner P."/>
            <person name="Lance K."/>
            <person name="Lara M."/>
            <person name="Lee W."/>
            <person name="Lennon N."/>
            <person name="Letendre F."/>
            <person name="LeVine R."/>
            <person name="Lipovsky A."/>
            <person name="Liu X."/>
            <person name="Liu J."/>
            <person name="Liu S."/>
            <person name="Lokyitsang T."/>
            <person name="Lokyitsang Y."/>
            <person name="Lubonja R."/>
            <person name="Lui A."/>
            <person name="MacDonald P."/>
            <person name="Magnisalis V."/>
            <person name="Maru K."/>
            <person name="Matthews C."/>
            <person name="McCusker W."/>
            <person name="McDonough S."/>
            <person name="Mehta T."/>
            <person name="Meldrim J."/>
            <person name="Meneus L."/>
            <person name="Mihai O."/>
            <person name="Mihalev A."/>
            <person name="Mihova T."/>
            <person name="Mittelman R."/>
            <person name="Mlenga V."/>
            <person name="Montmayeur A."/>
            <person name="Mulrain L."/>
            <person name="Navidi A."/>
            <person name="Naylor J."/>
            <person name="Negash T."/>
            <person name="Nguyen T."/>
            <person name="Nguyen N."/>
            <person name="Nicol R."/>
            <person name="Norbu C."/>
            <person name="Norbu N."/>
            <person name="Novod N."/>
            <person name="O'Neill B."/>
            <person name="Osman S."/>
            <person name="Markiewicz E."/>
            <person name="Oyono O.L."/>
            <person name="Patti C."/>
            <person name="Phunkhang P."/>
            <person name="Pierre F."/>
            <person name="Priest M."/>
            <person name="Raghuraman S."/>
            <person name="Rege F."/>
            <person name="Reyes R."/>
            <person name="Rise C."/>
            <person name="Rogov P."/>
            <person name="Ross K."/>
            <person name="Ryan E."/>
            <person name="Settipalli S."/>
            <person name="Shea T."/>
            <person name="Sherpa N."/>
            <person name="Shi L."/>
            <person name="Shih D."/>
            <person name="Sparrow T."/>
            <person name="Spaulding J."/>
            <person name="Stalker J."/>
            <person name="Stange-Thomann N."/>
            <person name="Stavropoulos S."/>
            <person name="Stone C."/>
            <person name="Strader C."/>
            <person name="Tesfaye S."/>
            <person name="Thomson T."/>
            <person name="Thoulutsang Y."/>
            <person name="Thoulutsang D."/>
            <person name="Topham K."/>
            <person name="Topping I."/>
            <person name="Tsamla T."/>
            <person name="Vassiliev H."/>
            <person name="Vo A."/>
            <person name="Wangchuk T."/>
            <person name="Wangdi T."/>
            <person name="Weiand M."/>
            <person name="Wilkinson J."/>
            <person name="Wilson A."/>
            <person name="Yadav S."/>
            <person name="Young G."/>
            <person name="Yu Q."/>
            <person name="Zembek L."/>
            <person name="Zhong D."/>
            <person name="Zimmer A."/>
            <person name="Zwirko Z."/>
            <person name="Jaffe D.B."/>
            <person name="Alvarez P."/>
            <person name="Brockman W."/>
            <person name="Butler J."/>
            <person name="Chin C."/>
            <person name="Gnerre S."/>
            <person name="Grabherr M."/>
            <person name="Kleber M."/>
            <person name="Mauceli E."/>
            <person name="MacCallum I."/>
        </authorList>
    </citation>
    <scope>NUCLEOTIDE SEQUENCE [LARGE SCALE GENOMIC DNA]</scope>
    <source>
        <strain evidence="4">Tucson 14024-0371.13</strain>
    </source>
</reference>
<evidence type="ECO:0000256" key="1">
    <source>
        <dbReference type="SAM" id="MobiDB-lite"/>
    </source>
</evidence>
<dbReference type="Proteomes" id="UP000007801">
    <property type="component" value="Unassembled WGS sequence"/>
</dbReference>
<feature type="signal peptide" evidence="2">
    <location>
        <begin position="1"/>
        <end position="21"/>
    </location>
</feature>
<dbReference type="OrthoDB" id="7842194at2759"/>
<evidence type="ECO:0000313" key="4">
    <source>
        <dbReference type="Proteomes" id="UP000007801"/>
    </source>
</evidence>
<sequence length="141" mass="16185">MILGRFVRFLVFASTIYLAKEFGSWDEVGQRVGAERPPTDLPVPADDFKEIPTPKDLGSSNTERLFFDEEDKRRLKRAQEDLEKKLCQPPLCEPKPKPFKESVTDALYDTWLALKKIPDYWSRAAADIQESISKFFDGGNK</sequence>
<accession>B3MD73</accession>
<dbReference type="InParanoid" id="B3MD73"/>
<organism evidence="3 4">
    <name type="scientific">Drosophila ananassae</name>
    <name type="common">Fruit fly</name>
    <dbReference type="NCBI Taxonomy" id="7217"/>
    <lineage>
        <taxon>Eukaryota</taxon>
        <taxon>Metazoa</taxon>
        <taxon>Ecdysozoa</taxon>
        <taxon>Arthropoda</taxon>
        <taxon>Hexapoda</taxon>
        <taxon>Insecta</taxon>
        <taxon>Pterygota</taxon>
        <taxon>Neoptera</taxon>
        <taxon>Endopterygota</taxon>
        <taxon>Diptera</taxon>
        <taxon>Brachycera</taxon>
        <taxon>Muscomorpha</taxon>
        <taxon>Ephydroidea</taxon>
        <taxon>Drosophilidae</taxon>
        <taxon>Drosophila</taxon>
        <taxon>Sophophora</taxon>
    </lineage>
</organism>
<feature type="chain" id="PRO_5002792606" description="MICOS complex subunit MIC13" evidence="2">
    <location>
        <begin position="22"/>
        <end position="141"/>
    </location>
</feature>
<keyword evidence="4" id="KW-1185">Reference proteome</keyword>
<evidence type="ECO:0008006" key="5">
    <source>
        <dbReference type="Google" id="ProtNLM"/>
    </source>
</evidence>
<protein>
    <recommendedName>
        <fullName evidence="5">MICOS complex subunit MIC13</fullName>
    </recommendedName>
</protein>
<proteinExistence type="predicted"/>
<evidence type="ECO:0000256" key="2">
    <source>
        <dbReference type="SAM" id="SignalP"/>
    </source>
</evidence>
<name>B3MD73_DROAN</name>
<dbReference type="GeneID" id="6496271"/>
<dbReference type="HOGENOM" id="CLU_1827282_0_0_1"/>
<evidence type="ECO:0000313" key="3">
    <source>
        <dbReference type="EMBL" id="EDV37406.1"/>
    </source>
</evidence>